<evidence type="ECO:0000313" key="2">
    <source>
        <dbReference type="EMBL" id="SHK51668.1"/>
    </source>
</evidence>
<evidence type="ECO:0000259" key="1">
    <source>
        <dbReference type="Pfam" id="PF13579"/>
    </source>
</evidence>
<organism evidence="2 3">
    <name type="scientific">Reichenbachiella agariperforans</name>
    <dbReference type="NCBI Taxonomy" id="156994"/>
    <lineage>
        <taxon>Bacteria</taxon>
        <taxon>Pseudomonadati</taxon>
        <taxon>Bacteroidota</taxon>
        <taxon>Cytophagia</taxon>
        <taxon>Cytophagales</taxon>
        <taxon>Reichenbachiellaceae</taxon>
        <taxon>Reichenbachiella</taxon>
    </lineage>
</organism>
<dbReference type="InterPro" id="IPR028098">
    <property type="entry name" value="Glyco_trans_4-like_N"/>
</dbReference>
<dbReference type="STRING" id="156994.SAMN04488028_105276"/>
<keyword evidence="3" id="KW-1185">Reference proteome</keyword>
<proteinExistence type="predicted"/>
<accession>A0A1M6T4F4</accession>
<dbReference type="GO" id="GO:0016757">
    <property type="term" value="F:glycosyltransferase activity"/>
    <property type="evidence" value="ECO:0007669"/>
    <property type="project" value="UniProtKB-ARBA"/>
</dbReference>
<keyword evidence="2" id="KW-0808">Transferase</keyword>
<dbReference type="SUPFAM" id="SSF53756">
    <property type="entry name" value="UDP-Glycosyltransferase/glycogen phosphorylase"/>
    <property type="match status" value="1"/>
</dbReference>
<sequence>MVMSKKVLVITYYWPPSAGGGVQRWLKFVKYLPDYGWEPVVFTPEDPDFGIQDESLELDVPHTTEVIRFPIWEPTQKLKSAKTKQGVVASDQQLTTLGKLMIWLRGNLIVPDPKRFWVKPSVGFLQSYIEQNQIDAVVTTGPPHSLHLIGLELKKKTGIKWIADFRDPWSDWDILDELKTSAVVKKLHRRLERQVMRMADRVLACTPAMADLFRAKNNQYRVEMITNGVDGRDFLNYQSDASSSGKFIISHMGLLNDMRNPRELWVALTQLCAEEQGFAEDLQIFLSGMISDGVLQQLESSSELSKCLCYEEYLSHDQVVEQYERSGLLLLLMNQSDNADLLIPGKLFEYLYAERDVLAFGTEQSDVHQILTDSGLEGVVNYSNQEQIKTRVKTAYQRCKSGRLHVPVSNKTQWERRNLTQGLASILDQITD</sequence>
<dbReference type="Proteomes" id="UP000184474">
    <property type="component" value="Unassembled WGS sequence"/>
</dbReference>
<evidence type="ECO:0000313" key="3">
    <source>
        <dbReference type="Proteomes" id="UP000184474"/>
    </source>
</evidence>
<dbReference type="AlphaFoldDB" id="A0A1M6T4F4"/>
<dbReference type="Gene3D" id="3.40.50.2000">
    <property type="entry name" value="Glycogen Phosphorylase B"/>
    <property type="match status" value="1"/>
</dbReference>
<reference evidence="3" key="1">
    <citation type="submission" date="2016-11" db="EMBL/GenBank/DDBJ databases">
        <authorList>
            <person name="Varghese N."/>
            <person name="Submissions S."/>
        </authorList>
    </citation>
    <scope>NUCLEOTIDE SEQUENCE [LARGE SCALE GENOMIC DNA]</scope>
    <source>
        <strain evidence="3">DSM 26134</strain>
    </source>
</reference>
<dbReference type="EMBL" id="FRAA01000005">
    <property type="protein sequence ID" value="SHK51668.1"/>
    <property type="molecule type" value="Genomic_DNA"/>
</dbReference>
<gene>
    <name evidence="2" type="ORF">SAMN04488028_105276</name>
</gene>
<protein>
    <submittedName>
        <fullName evidence="2">Glycosyl transferase 4-like domain-containing protein</fullName>
    </submittedName>
</protein>
<dbReference type="Pfam" id="PF13579">
    <property type="entry name" value="Glyco_trans_4_4"/>
    <property type="match status" value="1"/>
</dbReference>
<name>A0A1M6T4F4_REIAG</name>
<feature type="domain" description="Glycosyltransferase subfamily 4-like N-terminal" evidence="1">
    <location>
        <begin position="19"/>
        <end position="228"/>
    </location>
</feature>